<keyword evidence="4" id="KW-0812">Transmembrane</keyword>
<dbReference type="GO" id="GO:0009279">
    <property type="term" value="C:cell outer membrane"/>
    <property type="evidence" value="ECO:0007669"/>
    <property type="project" value="UniProtKB-SubCell"/>
</dbReference>
<reference evidence="10" key="1">
    <citation type="submission" date="2017-05" db="EMBL/GenBank/DDBJ databases">
        <authorList>
            <person name="Rodrigo-Torres L."/>
            <person name="Arahal R. D."/>
            <person name="Lucena T."/>
        </authorList>
    </citation>
    <scope>NUCLEOTIDE SEQUENCE [LARGE SCALE GENOMIC DNA]</scope>
    <source>
        <strain evidence="10">CECT 8649</strain>
    </source>
</reference>
<name>A0A238JCJ5_9RHOB</name>
<dbReference type="GO" id="GO:0015483">
    <property type="term" value="F:long-chain fatty acid transporting porin activity"/>
    <property type="evidence" value="ECO:0007669"/>
    <property type="project" value="TreeGrafter"/>
</dbReference>
<organism evidence="9 10">
    <name type="scientific">Pelagimonas phthalicica</name>
    <dbReference type="NCBI Taxonomy" id="1037362"/>
    <lineage>
        <taxon>Bacteria</taxon>
        <taxon>Pseudomonadati</taxon>
        <taxon>Pseudomonadota</taxon>
        <taxon>Alphaproteobacteria</taxon>
        <taxon>Rhodobacterales</taxon>
        <taxon>Roseobacteraceae</taxon>
        <taxon>Pelagimonas</taxon>
    </lineage>
</organism>
<evidence type="ECO:0000256" key="3">
    <source>
        <dbReference type="ARBA" id="ARBA00022452"/>
    </source>
</evidence>
<evidence type="ECO:0000256" key="4">
    <source>
        <dbReference type="ARBA" id="ARBA00022692"/>
    </source>
</evidence>
<evidence type="ECO:0000256" key="2">
    <source>
        <dbReference type="ARBA" id="ARBA00008163"/>
    </source>
</evidence>
<dbReference type="Gene3D" id="2.40.160.60">
    <property type="entry name" value="Outer membrane protein transport protein (OMPP1/FadL/TodX)"/>
    <property type="match status" value="1"/>
</dbReference>
<dbReference type="Pfam" id="PF03349">
    <property type="entry name" value="Toluene_X"/>
    <property type="match status" value="1"/>
</dbReference>
<evidence type="ECO:0000256" key="7">
    <source>
        <dbReference type="ARBA" id="ARBA00023237"/>
    </source>
</evidence>
<evidence type="ECO:0000256" key="1">
    <source>
        <dbReference type="ARBA" id="ARBA00004571"/>
    </source>
</evidence>
<feature type="chain" id="PRO_5012489299" evidence="8">
    <location>
        <begin position="21"/>
        <end position="418"/>
    </location>
</feature>
<evidence type="ECO:0000313" key="10">
    <source>
        <dbReference type="Proteomes" id="UP000225972"/>
    </source>
</evidence>
<dbReference type="AlphaFoldDB" id="A0A238JCJ5"/>
<gene>
    <name evidence="9" type="ORF">TRP8649_02518</name>
</gene>
<evidence type="ECO:0000256" key="8">
    <source>
        <dbReference type="SAM" id="SignalP"/>
    </source>
</evidence>
<comment type="similarity">
    <text evidence="2">Belongs to the OmpP1/FadL family.</text>
</comment>
<proteinExistence type="inferred from homology"/>
<keyword evidence="3" id="KW-1134">Transmembrane beta strand</keyword>
<evidence type="ECO:0000256" key="6">
    <source>
        <dbReference type="ARBA" id="ARBA00023136"/>
    </source>
</evidence>
<protein>
    <submittedName>
        <fullName evidence="9">Outer membrane protein transport protein (OMPP1/FadL/TodX)</fullName>
    </submittedName>
</protein>
<dbReference type="PANTHER" id="PTHR35093:SF8">
    <property type="entry name" value="OUTER MEMBRANE PROTEIN NMB0088-RELATED"/>
    <property type="match status" value="1"/>
</dbReference>
<keyword evidence="10" id="KW-1185">Reference proteome</keyword>
<keyword evidence="6" id="KW-0472">Membrane</keyword>
<dbReference type="PANTHER" id="PTHR35093">
    <property type="entry name" value="OUTER MEMBRANE PROTEIN NMB0088-RELATED"/>
    <property type="match status" value="1"/>
</dbReference>
<evidence type="ECO:0000313" key="9">
    <source>
        <dbReference type="EMBL" id="SMX28398.1"/>
    </source>
</evidence>
<accession>A0A238JCJ5</accession>
<dbReference type="Proteomes" id="UP000225972">
    <property type="component" value="Unassembled WGS sequence"/>
</dbReference>
<feature type="signal peptide" evidence="8">
    <location>
        <begin position="1"/>
        <end position="20"/>
    </location>
</feature>
<comment type="subcellular location">
    <subcellularLocation>
        <location evidence="1">Cell outer membrane</location>
        <topology evidence="1">Multi-pass membrane protein</topology>
    </subcellularLocation>
</comment>
<sequence>MKKTLWTAGAVIATASAASAAGIERASNDYGILFQDGHQASVSATFVNPRVSGDYVGGGSTGNMSKNYVATSASYKGDFGERLSFGLFLNDAYGADAEYTAGAYTGLAAEWDSKQIAAILRYGVTDRFSVYGGFRYVQSDANIVIPGQFFAPRVQAGADEAQTAADTLAGLGAADPLHPLHTQYLTAVGTAAQLNGVLAAYGGGAGAAPNILDYTAKGDKTGDWGYVVGAAYEKQEIALRVALTYESAITHTFDTREALPGLGIGADTKTEVEMPQSLTLDFQSGVAKDTLVFGSIKWTEWSKWEVRPPEYSDLTGSEITGFDNDTITYRLGVGRKFTDYTSGFAQVRYEKSNGGVASRLAPTDGMFAFGVGGQYTKDNIKIRGGMEYVKLGDAEDASGTKFEGNSAFGVGVSLSMSF</sequence>
<dbReference type="EMBL" id="FXXP01000002">
    <property type="protein sequence ID" value="SMX28398.1"/>
    <property type="molecule type" value="Genomic_DNA"/>
</dbReference>
<dbReference type="InterPro" id="IPR005017">
    <property type="entry name" value="OMPP1/FadL/TodX"/>
</dbReference>
<keyword evidence="5 8" id="KW-0732">Signal</keyword>
<dbReference type="SUPFAM" id="SSF56935">
    <property type="entry name" value="Porins"/>
    <property type="match status" value="1"/>
</dbReference>
<evidence type="ECO:0000256" key="5">
    <source>
        <dbReference type="ARBA" id="ARBA00022729"/>
    </source>
</evidence>
<keyword evidence="7" id="KW-0998">Cell outer membrane</keyword>